<protein>
    <submittedName>
        <fullName evidence="1">Uncharacterized protein</fullName>
    </submittedName>
</protein>
<accession>A0ABD1LUS1</accession>
<organism evidence="1 2">
    <name type="scientific">Flemingia macrophylla</name>
    <dbReference type="NCBI Taxonomy" id="520843"/>
    <lineage>
        <taxon>Eukaryota</taxon>
        <taxon>Viridiplantae</taxon>
        <taxon>Streptophyta</taxon>
        <taxon>Embryophyta</taxon>
        <taxon>Tracheophyta</taxon>
        <taxon>Spermatophyta</taxon>
        <taxon>Magnoliopsida</taxon>
        <taxon>eudicotyledons</taxon>
        <taxon>Gunneridae</taxon>
        <taxon>Pentapetalae</taxon>
        <taxon>rosids</taxon>
        <taxon>fabids</taxon>
        <taxon>Fabales</taxon>
        <taxon>Fabaceae</taxon>
        <taxon>Papilionoideae</taxon>
        <taxon>50 kb inversion clade</taxon>
        <taxon>NPAAA clade</taxon>
        <taxon>indigoferoid/millettioid clade</taxon>
        <taxon>Phaseoleae</taxon>
        <taxon>Flemingia</taxon>
    </lineage>
</organism>
<comment type="caution">
    <text evidence="1">The sequence shown here is derived from an EMBL/GenBank/DDBJ whole genome shotgun (WGS) entry which is preliminary data.</text>
</comment>
<dbReference type="AlphaFoldDB" id="A0ABD1LUS1"/>
<dbReference type="EMBL" id="JBGMDY010000008">
    <property type="protein sequence ID" value="KAL2326630.1"/>
    <property type="molecule type" value="Genomic_DNA"/>
</dbReference>
<reference evidence="1 2" key="1">
    <citation type="submission" date="2024-08" db="EMBL/GenBank/DDBJ databases">
        <title>Insights into the chromosomal genome structure of Flemingia macrophylla.</title>
        <authorList>
            <person name="Ding Y."/>
            <person name="Zhao Y."/>
            <person name="Bi W."/>
            <person name="Wu M."/>
            <person name="Zhao G."/>
            <person name="Gong Y."/>
            <person name="Li W."/>
            <person name="Zhang P."/>
        </authorList>
    </citation>
    <scope>NUCLEOTIDE SEQUENCE [LARGE SCALE GENOMIC DNA]</scope>
    <source>
        <strain evidence="1">DYQJB</strain>
        <tissue evidence="1">Leaf</tissue>
    </source>
</reference>
<dbReference type="Proteomes" id="UP001603857">
    <property type="component" value="Unassembled WGS sequence"/>
</dbReference>
<dbReference type="PANTHER" id="PTHR33710">
    <property type="entry name" value="BNAC02G09200D PROTEIN"/>
    <property type="match status" value="1"/>
</dbReference>
<name>A0ABD1LUS1_9FABA</name>
<sequence length="134" mass="15198">MERKLIAASSQVTTTLEGDLFLSGGCTRPWAFIGDFNVVHGNHEKRDDLTPNPISCWDILNWINNNNLVHVHSSGAQFTWMNKRKGAQRIEMKLDQAISNTDYLDAWDSINCRTLARVQSDHEPLLTLQNSDSE</sequence>
<dbReference type="Gene3D" id="3.60.10.10">
    <property type="entry name" value="Endonuclease/exonuclease/phosphatase"/>
    <property type="match status" value="1"/>
</dbReference>
<gene>
    <name evidence="1" type="ORF">Fmac_025688</name>
</gene>
<proteinExistence type="predicted"/>
<dbReference type="InterPro" id="IPR036691">
    <property type="entry name" value="Endo/exonu/phosph_ase_sf"/>
</dbReference>
<evidence type="ECO:0000313" key="2">
    <source>
        <dbReference type="Proteomes" id="UP001603857"/>
    </source>
</evidence>
<dbReference type="PANTHER" id="PTHR33710:SF77">
    <property type="entry name" value="DNASE I-LIKE SUPERFAMILY PROTEIN"/>
    <property type="match status" value="1"/>
</dbReference>
<evidence type="ECO:0000313" key="1">
    <source>
        <dbReference type="EMBL" id="KAL2326630.1"/>
    </source>
</evidence>
<dbReference type="SUPFAM" id="SSF56219">
    <property type="entry name" value="DNase I-like"/>
    <property type="match status" value="1"/>
</dbReference>
<keyword evidence="2" id="KW-1185">Reference proteome</keyword>